<dbReference type="AlphaFoldDB" id="A0A1M6DZ82"/>
<dbReference type="RefSeq" id="WP_073375623.1">
    <property type="nucleotide sequence ID" value="NZ_FQZK01000002.1"/>
</dbReference>
<feature type="domain" description="Glycosyltransferase subfamily 4-like N-terminal" evidence="5">
    <location>
        <begin position="13"/>
        <end position="198"/>
    </location>
</feature>
<keyword evidence="7" id="KW-1185">Reference proteome</keyword>
<feature type="domain" description="Glycosyl transferase family 1" evidence="4">
    <location>
        <begin position="208"/>
        <end position="362"/>
    </location>
</feature>
<dbReference type="STRING" id="758803.SAMN05421803_10278"/>
<name>A0A1M6DZ82_9ACTN</name>
<organism evidence="6 7">
    <name type="scientific">Nocardiopsis flavescens</name>
    <dbReference type="NCBI Taxonomy" id="758803"/>
    <lineage>
        <taxon>Bacteria</taxon>
        <taxon>Bacillati</taxon>
        <taxon>Actinomycetota</taxon>
        <taxon>Actinomycetes</taxon>
        <taxon>Streptosporangiales</taxon>
        <taxon>Nocardiopsidaceae</taxon>
        <taxon>Nocardiopsis</taxon>
    </lineage>
</organism>
<reference evidence="6 7" key="1">
    <citation type="submission" date="2016-11" db="EMBL/GenBank/DDBJ databases">
        <authorList>
            <person name="Jaros S."/>
            <person name="Januszkiewicz K."/>
            <person name="Wedrychowicz H."/>
        </authorList>
    </citation>
    <scope>NUCLEOTIDE SEQUENCE [LARGE SCALE GENOMIC DNA]</scope>
    <source>
        <strain evidence="6 7">CGMCC 4.5723</strain>
    </source>
</reference>
<dbReference type="EMBL" id="FQZK01000002">
    <property type="protein sequence ID" value="SHI78453.1"/>
    <property type="molecule type" value="Genomic_DNA"/>
</dbReference>
<dbReference type="GO" id="GO:0016757">
    <property type="term" value="F:glycosyltransferase activity"/>
    <property type="evidence" value="ECO:0007669"/>
    <property type="project" value="UniProtKB-KW"/>
</dbReference>
<dbReference type="InterPro" id="IPR001296">
    <property type="entry name" value="Glyco_trans_1"/>
</dbReference>
<evidence type="ECO:0000256" key="3">
    <source>
        <dbReference type="SAM" id="MobiDB-lite"/>
    </source>
</evidence>
<dbReference type="PANTHER" id="PTHR12526">
    <property type="entry name" value="GLYCOSYLTRANSFERASE"/>
    <property type="match status" value="1"/>
</dbReference>
<protein>
    <submittedName>
        <fullName evidence="6">Glycosyltransferase Family 4</fullName>
    </submittedName>
</protein>
<dbReference type="InterPro" id="IPR028098">
    <property type="entry name" value="Glyco_trans_4-like_N"/>
</dbReference>
<keyword evidence="1" id="KW-0328">Glycosyltransferase</keyword>
<dbReference type="PANTHER" id="PTHR12526:SF627">
    <property type="entry name" value="D-RHAMNOSYLTRANSFERASE WBPZ"/>
    <property type="match status" value="1"/>
</dbReference>
<dbReference type="CDD" id="cd03820">
    <property type="entry name" value="GT4_AmsD-like"/>
    <property type="match status" value="1"/>
</dbReference>
<dbReference type="Gene3D" id="3.40.50.2000">
    <property type="entry name" value="Glycogen Phosphorylase B"/>
    <property type="match status" value="2"/>
</dbReference>
<dbReference type="Pfam" id="PF13439">
    <property type="entry name" value="Glyco_transf_4"/>
    <property type="match status" value="1"/>
</dbReference>
<evidence type="ECO:0000313" key="7">
    <source>
        <dbReference type="Proteomes" id="UP000184452"/>
    </source>
</evidence>
<evidence type="ECO:0000256" key="2">
    <source>
        <dbReference type="ARBA" id="ARBA00022679"/>
    </source>
</evidence>
<dbReference type="Proteomes" id="UP000184452">
    <property type="component" value="Unassembled WGS sequence"/>
</dbReference>
<evidence type="ECO:0000259" key="4">
    <source>
        <dbReference type="Pfam" id="PF00534"/>
    </source>
</evidence>
<feature type="region of interest" description="Disordered" evidence="3">
    <location>
        <begin position="66"/>
        <end position="102"/>
    </location>
</feature>
<dbReference type="OrthoDB" id="570545at2"/>
<sequence length="803" mass="86616">MKIAYLINDMYGIGGTIRTVANQAAALASRHDVEVVSVFRHRDEPALPMPPGVGLRPLVDVREHDGSTGVGGRPLYEGSERAGLPPVLFPPEDSRGSTHSRLTDDRLEEYLTTTDADVVVGTRPGLNIAVARCAPGNVVKVGQEHLTYEQHSEALRRVMAREYAGLDAFVTVTEADARTYSRNMPLPGVRVLSIPNSVPAPPFTANGHNSRTIVSAGRLAPSKRHDLLVKAFASLAEEYPEWTLRIYGRGGRRGALAKLVGSLGLQDRVWLMGPHTHVEEAWAQGAFAAVTSSEEPFGMTIVEAMRSGLPVVSTDCPHGPASIIRDEEDGFLVPNRSVSGIAEGMARLMADDPLRRRMSAAALADSERFDPANVVRLHEGLFSELAGTPLTASDAAPPVPAPRAEPPVACRVRAGGDGLVTLTFTDPPDLIELVRAGQRVTLAPDWRGQVVVDPARERLAADTWEVTRVDGDSVAPVRDVEIHQQGYPLQARRTPELSLVVPTRSAKGGLLLHVRRSAHHAEVGHVEVAEGLITVQGRVLGREEADARARMVVRLRTTRRTLREFSSPVAFGGLFTAVIDPEAVVRGRHGDSEAWEMRLVLSDGTECTVGRHLSGVVGYKKIIEYPAQDVRPARGPGSRVRPYYTVNDRLGLKTSALAPTVEVEEVRVRAAGGGDRLRFAFRLTDTLPEGVEAAVEVVRGTDAGQRYPLEVEGRLLTGAPPLPAHPDHAGVEGLRASWQVRLLAGPAGALSRIGAGSVPGHTARRWNHGPYVRSVTASPLANGDLKVTVADVHMWSALNRRLR</sequence>
<keyword evidence="2 6" id="KW-0808">Transferase</keyword>
<proteinExistence type="predicted"/>
<dbReference type="Pfam" id="PF00534">
    <property type="entry name" value="Glycos_transf_1"/>
    <property type="match status" value="1"/>
</dbReference>
<evidence type="ECO:0000256" key="1">
    <source>
        <dbReference type="ARBA" id="ARBA00022676"/>
    </source>
</evidence>
<accession>A0A1M6DZ82</accession>
<evidence type="ECO:0000313" key="6">
    <source>
        <dbReference type="EMBL" id="SHI78453.1"/>
    </source>
</evidence>
<feature type="compositionally biased region" description="Basic and acidic residues" evidence="3">
    <location>
        <begin position="92"/>
        <end position="102"/>
    </location>
</feature>
<dbReference type="SUPFAM" id="SSF53756">
    <property type="entry name" value="UDP-Glycosyltransferase/glycogen phosphorylase"/>
    <property type="match status" value="1"/>
</dbReference>
<gene>
    <name evidence="6" type="ORF">SAMN05421803_10278</name>
</gene>
<evidence type="ECO:0000259" key="5">
    <source>
        <dbReference type="Pfam" id="PF13439"/>
    </source>
</evidence>